<dbReference type="GO" id="GO:0003676">
    <property type="term" value="F:nucleic acid binding"/>
    <property type="evidence" value="ECO:0007669"/>
    <property type="project" value="InterPro"/>
</dbReference>
<proteinExistence type="predicted"/>
<gene>
    <name evidence="2" type="ORF">KFK09_020698</name>
</gene>
<dbReference type="Gene3D" id="3.30.420.10">
    <property type="entry name" value="Ribonuclease H-like superfamily/Ribonuclease H"/>
    <property type="match status" value="1"/>
</dbReference>
<reference evidence="2" key="1">
    <citation type="journal article" date="2022" name="Front. Genet.">
        <title>Chromosome-Scale Assembly of the Dendrobium nobile Genome Provides Insights Into the Molecular Mechanism of the Biosynthesis of the Medicinal Active Ingredient of Dendrobium.</title>
        <authorList>
            <person name="Xu Q."/>
            <person name="Niu S.-C."/>
            <person name="Li K.-L."/>
            <person name="Zheng P.-J."/>
            <person name="Zhang X.-J."/>
            <person name="Jia Y."/>
            <person name="Liu Y."/>
            <person name="Niu Y.-X."/>
            <person name="Yu L.-H."/>
            <person name="Chen D.-F."/>
            <person name="Zhang G.-Q."/>
        </authorList>
    </citation>
    <scope>NUCLEOTIDE SEQUENCE</scope>
    <source>
        <tissue evidence="2">Leaf</tissue>
    </source>
</reference>
<dbReference type="PANTHER" id="PTHR35046">
    <property type="entry name" value="ZINC KNUCKLE (CCHC-TYPE) FAMILY PROTEIN"/>
    <property type="match status" value="1"/>
</dbReference>
<dbReference type="Proteomes" id="UP000829196">
    <property type="component" value="Unassembled WGS sequence"/>
</dbReference>
<dbReference type="OrthoDB" id="1938712at2759"/>
<evidence type="ECO:0000259" key="1">
    <source>
        <dbReference type="PROSITE" id="PS50994"/>
    </source>
</evidence>
<accession>A0A8T3AMZ1</accession>
<dbReference type="AlphaFoldDB" id="A0A8T3AMZ1"/>
<keyword evidence="3" id="KW-1185">Reference proteome</keyword>
<dbReference type="InterPro" id="IPR012337">
    <property type="entry name" value="RNaseH-like_sf"/>
</dbReference>
<protein>
    <recommendedName>
        <fullName evidence="1">Integrase catalytic domain-containing protein</fullName>
    </recommendedName>
</protein>
<comment type="caution">
    <text evidence="2">The sequence shown here is derived from an EMBL/GenBank/DDBJ whole genome shotgun (WGS) entry which is preliminary data.</text>
</comment>
<dbReference type="PANTHER" id="PTHR35046:SF26">
    <property type="entry name" value="RNA-DIRECTED DNA POLYMERASE"/>
    <property type="match status" value="1"/>
</dbReference>
<organism evidence="2 3">
    <name type="scientific">Dendrobium nobile</name>
    <name type="common">Orchid</name>
    <dbReference type="NCBI Taxonomy" id="94219"/>
    <lineage>
        <taxon>Eukaryota</taxon>
        <taxon>Viridiplantae</taxon>
        <taxon>Streptophyta</taxon>
        <taxon>Embryophyta</taxon>
        <taxon>Tracheophyta</taxon>
        <taxon>Spermatophyta</taxon>
        <taxon>Magnoliopsida</taxon>
        <taxon>Liliopsida</taxon>
        <taxon>Asparagales</taxon>
        <taxon>Orchidaceae</taxon>
        <taxon>Epidendroideae</taxon>
        <taxon>Malaxideae</taxon>
        <taxon>Dendrobiinae</taxon>
        <taxon>Dendrobium</taxon>
    </lineage>
</organism>
<dbReference type="SMR" id="A0A8T3AMZ1"/>
<dbReference type="PROSITE" id="PS50994">
    <property type="entry name" value="INTEGRASE"/>
    <property type="match status" value="1"/>
</dbReference>
<feature type="domain" description="Integrase catalytic" evidence="1">
    <location>
        <begin position="5"/>
        <end position="108"/>
    </location>
</feature>
<evidence type="ECO:0000313" key="2">
    <source>
        <dbReference type="EMBL" id="KAI0497470.1"/>
    </source>
</evidence>
<dbReference type="GO" id="GO:0015074">
    <property type="term" value="P:DNA integration"/>
    <property type="evidence" value="ECO:0007669"/>
    <property type="project" value="InterPro"/>
</dbReference>
<dbReference type="EMBL" id="JAGYWB010000015">
    <property type="protein sequence ID" value="KAI0497470.1"/>
    <property type="molecule type" value="Genomic_DNA"/>
</dbReference>
<evidence type="ECO:0000313" key="3">
    <source>
        <dbReference type="Proteomes" id="UP000829196"/>
    </source>
</evidence>
<name>A0A8T3AMZ1_DENNO</name>
<dbReference type="InterPro" id="IPR036397">
    <property type="entry name" value="RNaseH_sf"/>
</dbReference>
<sequence>MEDRSNTLPGRVWEEVFMNFIDGLSRFEGFTMILVVVDRLSKYVHFIPLRHPYTAVTVASAFIREIVRLHEVLEAIVSDRDKVFLSHLWKELFRLQGTMLKRSTAYHP</sequence>
<dbReference type="SUPFAM" id="SSF53098">
    <property type="entry name" value="Ribonuclease H-like"/>
    <property type="match status" value="1"/>
</dbReference>
<dbReference type="InterPro" id="IPR001584">
    <property type="entry name" value="Integrase_cat-core"/>
</dbReference>